<dbReference type="Proteomes" id="UP000002297">
    <property type="component" value="Chromosome"/>
</dbReference>
<dbReference type="EMBL" id="CP002046">
    <property type="protein sequence ID" value="EAP86894.1"/>
    <property type="molecule type" value="Genomic_DNA"/>
</dbReference>
<evidence type="ECO:0000313" key="3">
    <source>
        <dbReference type="EMBL" id="EAP86894.1"/>
    </source>
</evidence>
<dbReference type="GO" id="GO:0016810">
    <property type="term" value="F:hydrolase activity, acting on carbon-nitrogen (but not peptide) bonds"/>
    <property type="evidence" value="ECO:0007669"/>
    <property type="project" value="InterPro"/>
</dbReference>
<evidence type="ECO:0000259" key="2">
    <source>
        <dbReference type="Pfam" id="PF01979"/>
    </source>
</evidence>
<protein>
    <submittedName>
        <fullName evidence="3">Secreted enzyme</fullName>
    </submittedName>
</protein>
<feature type="compositionally biased region" description="Acidic residues" evidence="1">
    <location>
        <begin position="526"/>
        <end position="538"/>
    </location>
</feature>
<dbReference type="PANTHER" id="PTHR43135">
    <property type="entry name" value="ALPHA-D-RIBOSE 1-METHYLPHOSPHONATE 5-TRIPHOSPHATE DIPHOSPHATASE"/>
    <property type="match status" value="1"/>
</dbReference>
<dbReference type="InterPro" id="IPR032466">
    <property type="entry name" value="Metal_Hydrolase"/>
</dbReference>
<dbReference type="HOGENOM" id="CLU_004881_0_0_10"/>
<evidence type="ECO:0000313" key="4">
    <source>
        <dbReference type="Proteomes" id="UP000002297"/>
    </source>
</evidence>
<accession>A3UAQ8</accession>
<dbReference type="KEGG" id="cat:CA2559_12678"/>
<name>A3UAQ8_CROAH</name>
<dbReference type="SUPFAM" id="SSF51556">
    <property type="entry name" value="Metallo-dependent hydrolases"/>
    <property type="match status" value="1"/>
</dbReference>
<feature type="region of interest" description="Disordered" evidence="1">
    <location>
        <begin position="517"/>
        <end position="538"/>
    </location>
</feature>
<dbReference type="PANTHER" id="PTHR43135:SF3">
    <property type="entry name" value="ALPHA-D-RIBOSE 1-METHYLPHOSPHONATE 5-TRIPHOSPHATE DIPHOSPHATASE"/>
    <property type="match status" value="1"/>
</dbReference>
<keyword evidence="4" id="KW-1185">Reference proteome</keyword>
<dbReference type="InterPro" id="IPR051781">
    <property type="entry name" value="Metallo-dep_Hydrolase"/>
</dbReference>
<feature type="domain" description="Amidohydrolase-related" evidence="2">
    <location>
        <begin position="840"/>
        <end position="928"/>
    </location>
</feature>
<dbReference type="CDD" id="cd01309">
    <property type="entry name" value="Met_dep_hydrolase_C"/>
    <property type="match status" value="1"/>
</dbReference>
<reference evidence="3 4" key="1">
    <citation type="journal article" date="2010" name="J. Bacteriol.">
        <title>The complete genome sequence of Croceibacter atlanticus HTCC2559T.</title>
        <authorList>
            <person name="Oh H.M."/>
            <person name="Kang I."/>
            <person name="Ferriera S."/>
            <person name="Giovannoni S.J."/>
            <person name="Cho J.C."/>
        </authorList>
    </citation>
    <scope>NUCLEOTIDE SEQUENCE [LARGE SCALE GENOMIC DNA]</scope>
    <source>
        <strain evidence="4">ATCC BAA-628 / HTCC2559 / KCTC 12090</strain>
    </source>
</reference>
<dbReference type="SUPFAM" id="SSF51338">
    <property type="entry name" value="Composite domain of metallo-dependent hydrolases"/>
    <property type="match status" value="2"/>
</dbReference>
<organism evidence="3 4">
    <name type="scientific">Croceibacter atlanticus (strain ATCC BAA-628 / JCM 21780 / CIP 108009 / IAM 15332 / KCTC 12090 / HTCC2559)</name>
    <dbReference type="NCBI Taxonomy" id="216432"/>
    <lineage>
        <taxon>Bacteria</taxon>
        <taxon>Pseudomonadati</taxon>
        <taxon>Bacteroidota</taxon>
        <taxon>Flavobacteriia</taxon>
        <taxon>Flavobacteriales</taxon>
        <taxon>Flavobacteriaceae</taxon>
        <taxon>Croceibacter</taxon>
    </lineage>
</organism>
<sequence length="988" mass="110327">MLLVSVTISAQDYFPKNDGVKSDKNTNYTVIKNAVIHTNPSTTLKNGMLLLKDGKIVSVGKSVNIPQNAVQVDAEGNHIYASFIDAYSSFGIDKPKRGSNNSSQPQYDASREGYYWNDHIRPETNAVEHFKYNTKDAKELQDAGFGVVNTHVPDAIIRGTGMLVALNDEGTQNDRLLVDKSAQFLSFDKSVTSRQSYPTSIMGAMALLRQVYLDAQWYQNGNATTKDLALEALNNNKNLPQIFLAEGYLNDLRADKVGDESGVNYIIVGGGDEYKSIEAIKNTNAKYILPINFKDAYDVEDPYLAGMVDLESMKEWNQQPSNPKWLAENNVMFAFTTHDLKSPKEFHKNLMMAIKRGLSKEKALEALTTIPAQMLGQSGKLGELKQGAHANFIITSGELFEEDTKIFENWVQGQKHVVNKMQVNDINGDYNLTIDNTSYKLTISGTSEKPKAKVTTGDKKLGAKLTFANDWMTLVLTSPDENKKEYTRLIASVPRNPNSISGKAILYNGSEARFTATKTATTSQDEKEDDKDDEDDAKDEEFAVMPLTYPNTAYGFSEQPKQQDILFKNVTVWTNEDQGILEKTDVLIKDGKIAKIGNNLSAGRAIEVDGTGKHLTSGIIDEHSHIAGTAINEAGHNSTAEVNMEDVVDPSDIDIYRNLAGGVTSIQLLHGSANPIGGRSAILKLKWGETPDAMIYDNSPKFIKFALGENVKQSNWGSRSRFPQTRMGVEQVFIDYFTRAKQYEKDKASGNYRKDLEMETILEILNGERFISCHSYVQSEINMLMKVAEQFDFNINTFTHILEGYKVADKMAEHGVAGSTFSDWWAYKYEVNDAIPYNASIMHNAGVLVAINSDDGEMSRRLNQEAAKTVKYGGMSEEEAWKFVTLNPAKMLHIDDRVGSIKVGKDADVVLWSGHPMSIYSKAEKTIIEGKVYFDIEEDKALRKENQRLRNVITTQMLQAKNKGLKTQPVKKKEEQHMHCDTLEVFED</sequence>
<gene>
    <name evidence="3" type="ordered locus">CA2559_12678</name>
</gene>
<dbReference type="AlphaFoldDB" id="A3UAQ8"/>
<dbReference type="InterPro" id="IPR006680">
    <property type="entry name" value="Amidohydro-rel"/>
</dbReference>
<dbReference type="Pfam" id="PF01979">
    <property type="entry name" value="Amidohydro_1"/>
    <property type="match status" value="1"/>
</dbReference>
<evidence type="ECO:0000256" key="1">
    <source>
        <dbReference type="SAM" id="MobiDB-lite"/>
    </source>
</evidence>
<dbReference type="InterPro" id="IPR011059">
    <property type="entry name" value="Metal-dep_hydrolase_composite"/>
</dbReference>
<proteinExistence type="predicted"/>
<dbReference type="STRING" id="216432.CA2559_12678"/>
<dbReference type="Gene3D" id="2.30.40.10">
    <property type="entry name" value="Urease, subunit C, domain 1"/>
    <property type="match status" value="1"/>
</dbReference>
<dbReference type="eggNOG" id="COG1228">
    <property type="taxonomic scope" value="Bacteria"/>
</dbReference>
<dbReference type="Gene3D" id="3.20.20.140">
    <property type="entry name" value="Metal-dependent hydrolases"/>
    <property type="match status" value="2"/>
</dbReference>